<organism evidence="1 2">
    <name type="scientific">Pristionchus entomophagus</name>
    <dbReference type="NCBI Taxonomy" id="358040"/>
    <lineage>
        <taxon>Eukaryota</taxon>
        <taxon>Metazoa</taxon>
        <taxon>Ecdysozoa</taxon>
        <taxon>Nematoda</taxon>
        <taxon>Chromadorea</taxon>
        <taxon>Rhabditida</taxon>
        <taxon>Rhabditina</taxon>
        <taxon>Diplogasteromorpha</taxon>
        <taxon>Diplogasteroidea</taxon>
        <taxon>Neodiplogasteridae</taxon>
        <taxon>Pristionchus</taxon>
    </lineage>
</organism>
<gene>
    <name evidence="1" type="ORF">PENTCL1PPCAC_21034</name>
</gene>
<accession>A0AAV5TY09</accession>
<evidence type="ECO:0000313" key="1">
    <source>
        <dbReference type="EMBL" id="GMS98859.1"/>
    </source>
</evidence>
<dbReference type="AlphaFoldDB" id="A0AAV5TY09"/>
<name>A0AAV5TY09_9BILA</name>
<dbReference type="Proteomes" id="UP001432027">
    <property type="component" value="Unassembled WGS sequence"/>
</dbReference>
<comment type="caution">
    <text evidence="1">The sequence shown here is derived from an EMBL/GenBank/DDBJ whole genome shotgun (WGS) entry which is preliminary data.</text>
</comment>
<protein>
    <submittedName>
        <fullName evidence="1">Uncharacterized protein</fullName>
    </submittedName>
</protein>
<keyword evidence="2" id="KW-1185">Reference proteome</keyword>
<sequence length="90" mass="10370">VHCCFDRSSNNLCYLYSDLSSIIPDSSRNCDPEQEKGAVSLKLFLTFHHRSNLVMLSRIALNCLHKEWQESNVGRCILTCNVHIIIEKNF</sequence>
<reference evidence="1" key="1">
    <citation type="submission" date="2023-10" db="EMBL/GenBank/DDBJ databases">
        <title>Genome assembly of Pristionchus species.</title>
        <authorList>
            <person name="Yoshida K."/>
            <person name="Sommer R.J."/>
        </authorList>
    </citation>
    <scope>NUCLEOTIDE SEQUENCE</scope>
    <source>
        <strain evidence="1">RS0144</strain>
    </source>
</reference>
<dbReference type="EMBL" id="BTSX01000005">
    <property type="protein sequence ID" value="GMS98859.1"/>
    <property type="molecule type" value="Genomic_DNA"/>
</dbReference>
<evidence type="ECO:0000313" key="2">
    <source>
        <dbReference type="Proteomes" id="UP001432027"/>
    </source>
</evidence>
<feature type="non-terminal residue" evidence="1">
    <location>
        <position position="1"/>
    </location>
</feature>
<proteinExistence type="predicted"/>